<protein>
    <submittedName>
        <fullName evidence="1">Uncharacterized protein</fullName>
    </submittedName>
</protein>
<dbReference type="EMBL" id="WDBZ01000081">
    <property type="protein sequence ID" value="KAB6445283.1"/>
    <property type="molecule type" value="Genomic_DNA"/>
</dbReference>
<sequence length="775" mass="88724">MSTNDSSISLELIPRIPNDSKIQVANNDIIRFYATAHTKNVVGRRLHYAWKVYSSTAYSEGNKVAVSLPNRYCGEWVTLYVDVEKKTYKWYARIANAIKDIFSEDIEETKLEIVNKTHAHISFYPWCPPLVNQIEWCDIYYQPQYKYRDLYLNDIGYIVLDIEGVNGRYLHGDILINGQPVEKCIPTLVSNNYACFFFLISSDWVEQMEPGSEVTIEFRLMDEDIKKPNGERYTTTKKLHIEKRRNKLNFNPSNQPLVTGELAVVENNFEKCKYTQIKAKLIYDDNGRKELSGYVFDENLNYLPKTIEIVGCDNFNTHLHLELINYSTDGCGLAETDKHKHREGVLSPKFSIKNNLNNNLYQEKAIIDTSSGKVDIDVNYTYDRYKLLALLIPLGPAVQEHTLKLATCRHMKDLKILMYPDIEWEFYFTYNSTIGKQKLLGMGFEVNDLHTDEFDPKCTIDVEHKFSVNLKGSYNKGSETIILGKEISEIIKVTLDVFAMIKYLIVSAFHLENTPISDNPSGAEKIKNVSLTARPHKALSVYICTPEIALGIKWKMIQKEIGKTNLELRFFANLDPLLVVGIIIDVISLASRSGPWGTIVATIRNVMEAYDQKINLFILATASSKVISELVVINRDETSEEDQDIFKFRAEGELKVLFELDVQGKFIGIQLQFKTEAYGKGGLFCDLYFGIDDNGIYYTVGYGNTSCEIAAKIKGSILTNTTHKRRGSIVKQDSKKEEVSFVELEHKIELIPEKTWGDNMTNNKKKKNKHYIKVK</sequence>
<dbReference type="RefSeq" id="WP_237470292.1">
    <property type="nucleotide sequence ID" value="NZ_JAKKXM010000006.1"/>
</dbReference>
<evidence type="ECO:0000313" key="1">
    <source>
        <dbReference type="EMBL" id="KAB6445283.1"/>
    </source>
</evidence>
<evidence type="ECO:0000313" key="2">
    <source>
        <dbReference type="EMBL" id="KAB6470329.1"/>
    </source>
</evidence>
<organism evidence="1 4">
    <name type="scientific">Phocaeicola vulgatus</name>
    <name type="common">Bacteroides vulgatus</name>
    <dbReference type="NCBI Taxonomy" id="821"/>
    <lineage>
        <taxon>Bacteria</taxon>
        <taxon>Pseudomonadati</taxon>
        <taxon>Bacteroidota</taxon>
        <taxon>Bacteroidia</taxon>
        <taxon>Bacteroidales</taxon>
        <taxon>Bacteroidaceae</taxon>
        <taxon>Phocaeicola</taxon>
    </lineage>
</organism>
<evidence type="ECO:0000313" key="3">
    <source>
        <dbReference type="Proteomes" id="UP000468344"/>
    </source>
</evidence>
<dbReference type="AlphaFoldDB" id="A0A6G0GHR9"/>
<proteinExistence type="predicted"/>
<name>A0A6G0GHR9_PHOVU</name>
<gene>
    <name evidence="2" type="ORF">GAZ06_22695</name>
    <name evidence="1" type="ORF">GAZ09_22695</name>
</gene>
<accession>A0A6G0GHR9</accession>
<comment type="caution">
    <text evidence="1">The sequence shown here is derived from an EMBL/GenBank/DDBJ whole genome shotgun (WGS) entry which is preliminary data.</text>
</comment>
<reference evidence="3 4" key="1">
    <citation type="journal article" date="2019" name="Nat. Med.">
        <title>A library of human gut bacterial isolates paired with longitudinal multiomics data enables mechanistic microbiome research.</title>
        <authorList>
            <person name="Poyet M."/>
            <person name="Groussin M."/>
            <person name="Gibbons S.M."/>
            <person name="Avila-Pacheco J."/>
            <person name="Jiang X."/>
            <person name="Kearney S.M."/>
            <person name="Perrotta A.R."/>
            <person name="Berdy B."/>
            <person name="Zhao S."/>
            <person name="Lieberman T.D."/>
            <person name="Swanson P.K."/>
            <person name="Smith M."/>
            <person name="Roesemann S."/>
            <person name="Alexander J.E."/>
            <person name="Rich S.A."/>
            <person name="Livny J."/>
            <person name="Vlamakis H."/>
            <person name="Clish C."/>
            <person name="Bullock K."/>
            <person name="Deik A."/>
            <person name="Scott J."/>
            <person name="Pierce K.A."/>
            <person name="Xavier R.J."/>
            <person name="Alm E.J."/>
        </authorList>
    </citation>
    <scope>NUCLEOTIDE SEQUENCE [LARGE SCALE GENOMIC DNA]</scope>
    <source>
        <strain evidence="2 3">BIOML-A140</strain>
        <strain evidence="1 4">BIOML-A141</strain>
    </source>
</reference>
<dbReference type="EMBL" id="WDBY01000079">
    <property type="protein sequence ID" value="KAB6470329.1"/>
    <property type="molecule type" value="Genomic_DNA"/>
</dbReference>
<evidence type="ECO:0000313" key="4">
    <source>
        <dbReference type="Proteomes" id="UP000483142"/>
    </source>
</evidence>
<dbReference type="Proteomes" id="UP000483142">
    <property type="component" value="Unassembled WGS sequence"/>
</dbReference>
<dbReference type="Proteomes" id="UP000468344">
    <property type="component" value="Unassembled WGS sequence"/>
</dbReference>